<dbReference type="EMBL" id="CP015199">
    <property type="protein sequence ID" value="ANF49656.1"/>
    <property type="molecule type" value="Genomic_DNA"/>
</dbReference>
<protein>
    <recommendedName>
        <fullName evidence="4">Porin</fullName>
    </recommendedName>
</protein>
<dbReference type="InterPro" id="IPR011486">
    <property type="entry name" value="BBP2"/>
</dbReference>
<proteinExistence type="predicted"/>
<evidence type="ECO:0000313" key="3">
    <source>
        <dbReference type="Proteomes" id="UP000077824"/>
    </source>
</evidence>
<evidence type="ECO:0008006" key="4">
    <source>
        <dbReference type="Google" id="ProtNLM"/>
    </source>
</evidence>
<dbReference type="STRING" id="1685010.A0O34_03465"/>
<dbReference type="AlphaFoldDB" id="A0A172XRV1"/>
<name>A0A172XRV1_9FLAO</name>
<organism evidence="2 3">
    <name type="scientific">Chryseobacterium glaciei</name>
    <dbReference type="NCBI Taxonomy" id="1685010"/>
    <lineage>
        <taxon>Bacteria</taxon>
        <taxon>Pseudomonadati</taxon>
        <taxon>Bacteroidota</taxon>
        <taxon>Flavobacteriia</taxon>
        <taxon>Flavobacteriales</taxon>
        <taxon>Weeksellaceae</taxon>
        <taxon>Chryseobacterium group</taxon>
        <taxon>Chryseobacterium</taxon>
    </lineage>
</organism>
<evidence type="ECO:0000313" key="2">
    <source>
        <dbReference type="EMBL" id="ANF49656.1"/>
    </source>
</evidence>
<feature type="signal peptide" evidence="1">
    <location>
        <begin position="1"/>
        <end position="22"/>
    </location>
</feature>
<dbReference type="Proteomes" id="UP000077824">
    <property type="component" value="Chromosome"/>
</dbReference>
<evidence type="ECO:0000256" key="1">
    <source>
        <dbReference type="SAM" id="SignalP"/>
    </source>
</evidence>
<gene>
    <name evidence="2" type="ORF">A0O34_03465</name>
</gene>
<reference evidence="2 3" key="1">
    <citation type="submission" date="2016-04" db="EMBL/GenBank/DDBJ databases">
        <title>Complete Genome Sequence of Chryseobacterium sp. IHBB 10212.</title>
        <authorList>
            <person name="Pal M."/>
            <person name="Swarnkar M.K."/>
            <person name="Kaushal K."/>
            <person name="Chhibber S."/>
            <person name="Singh A.K."/>
            <person name="Gulati A."/>
        </authorList>
    </citation>
    <scope>NUCLEOTIDE SEQUENCE [LARGE SCALE GENOMIC DNA]</scope>
    <source>
        <strain evidence="2 3">IHBB 10212</strain>
    </source>
</reference>
<dbReference type="RefSeq" id="WP_066751209.1">
    <property type="nucleotide sequence ID" value="NZ_CP015199.1"/>
</dbReference>
<accession>A0A172XRV1</accession>
<keyword evidence="3" id="KW-1185">Reference proteome</keyword>
<feature type="chain" id="PRO_5008003664" description="Porin" evidence="1">
    <location>
        <begin position="23"/>
        <end position="456"/>
    </location>
</feature>
<sequence length="456" mass="51554">MKSKTIHAAFFLVLTTVSQINAQEIQKDSITIKPKDSLTTKTDSKIPFEGYDLSWINGQNRQTDFPLTLKDKDGETILTGVTYVDAYYNYDFRNPQDNTHTISSAIGRSNEVTINMASIGLETNYKNMIGRLWLQYGQMGSIVQDLDGTVNHGKNTNVNNLKNIREAAAGYHFNVMHGLNVEAGIFMSYIGLESYVLGENWNYQRSLVCDFTPFYFQGARIQAYPSKKYKVELWVLNGWQTYNSWNKGLGLGVSNYYRPNENIQLVANFYLNGKDTRNNPDVKRFHHDHSIVARYFHNKESKGLSQAAFSINNHYGFQSGGGLKAKDNYMIGTSIANRLWFHHNKVALSLRADAVSNPGAYLAFSPSPVPNNDFNDAIAKGEKLKMFQGTATVDIMPNQFVTFRLEYGFRKSNIPYFAGSGGTTSPDGWIDTPIDSWRPDLRKSDSRLTLAVMFRL</sequence>
<dbReference type="OrthoDB" id="103154at2"/>
<dbReference type="Pfam" id="PF07642">
    <property type="entry name" value="BBP2"/>
    <property type="match status" value="1"/>
</dbReference>
<keyword evidence="1" id="KW-0732">Signal</keyword>
<dbReference type="KEGG" id="chh:A0O34_03465"/>